<dbReference type="NCBIfam" id="TIGR00564">
    <property type="entry name" value="trpE_most"/>
    <property type="match status" value="1"/>
</dbReference>
<keyword evidence="12 15" id="KW-0456">Lyase</keyword>
<keyword evidence="11 15" id="KW-0057">Aromatic amino acid biosynthesis</keyword>
<keyword evidence="8 15" id="KW-0479">Metal-binding</keyword>
<feature type="domain" description="Chorismate-utilising enzyme C-terminal" evidence="16">
    <location>
        <begin position="209"/>
        <end position="460"/>
    </location>
</feature>
<evidence type="ECO:0000256" key="10">
    <source>
        <dbReference type="ARBA" id="ARBA00022842"/>
    </source>
</evidence>
<gene>
    <name evidence="15 18" type="primary">trpE</name>
    <name evidence="18" type="ORF">ABOD76_17165</name>
</gene>
<evidence type="ECO:0000256" key="6">
    <source>
        <dbReference type="ARBA" id="ARBA00020653"/>
    </source>
</evidence>
<evidence type="ECO:0000256" key="14">
    <source>
        <dbReference type="ARBA" id="ARBA00047683"/>
    </source>
</evidence>
<dbReference type="KEGG" id="dsc:ABOD76_17165"/>
<comment type="pathway">
    <text evidence="2 15">Amino-acid biosynthesis; L-tryptophan biosynthesis; L-tryptophan from chorismate: step 1/5.</text>
</comment>
<evidence type="ECO:0000256" key="5">
    <source>
        <dbReference type="ARBA" id="ARBA00012266"/>
    </source>
</evidence>
<name>A0AAU7UB07_9DEIO</name>
<accession>A0AAU7UB07</accession>
<keyword evidence="7 15" id="KW-0028">Amino-acid biosynthesis</keyword>
<dbReference type="InterPro" id="IPR005801">
    <property type="entry name" value="ADC_synthase"/>
</dbReference>
<evidence type="ECO:0000256" key="9">
    <source>
        <dbReference type="ARBA" id="ARBA00022822"/>
    </source>
</evidence>
<dbReference type="PRINTS" id="PR00095">
    <property type="entry name" value="ANTSNTHASEI"/>
</dbReference>
<dbReference type="InterPro" id="IPR005256">
    <property type="entry name" value="Anth_synth_I_PabB"/>
</dbReference>
<dbReference type="GO" id="GO:0000162">
    <property type="term" value="P:L-tryptophan biosynthetic process"/>
    <property type="evidence" value="ECO:0007669"/>
    <property type="project" value="UniProtKB-KW"/>
</dbReference>
<evidence type="ECO:0000313" key="18">
    <source>
        <dbReference type="EMBL" id="XBV85151.1"/>
    </source>
</evidence>
<reference evidence="18" key="1">
    <citation type="submission" date="2024-06" db="EMBL/GenBank/DDBJ databases">
        <title>Draft Genome Sequence of Deinococcus sonorensis Type Strain KR-87, a Biofilm Producing Representative of the Genus Deinococcus.</title>
        <authorList>
            <person name="Boren L.S."/>
            <person name="Grosso R.A."/>
            <person name="Hugenberg-Cox A.N."/>
            <person name="Hill J.T.E."/>
            <person name="Albert C.M."/>
            <person name="Tuohy J.M."/>
        </authorList>
    </citation>
    <scope>NUCLEOTIDE SEQUENCE</scope>
    <source>
        <strain evidence="18">KR-87</strain>
    </source>
</reference>
<evidence type="ECO:0000259" key="16">
    <source>
        <dbReference type="Pfam" id="PF00425"/>
    </source>
</evidence>
<dbReference type="Pfam" id="PF00425">
    <property type="entry name" value="Chorismate_bind"/>
    <property type="match status" value="1"/>
</dbReference>
<evidence type="ECO:0000256" key="7">
    <source>
        <dbReference type="ARBA" id="ARBA00022605"/>
    </source>
</evidence>
<dbReference type="RefSeq" id="WP_350243188.1">
    <property type="nucleotide sequence ID" value="NZ_CP158299.1"/>
</dbReference>
<dbReference type="GO" id="GO:0046872">
    <property type="term" value="F:metal ion binding"/>
    <property type="evidence" value="ECO:0007669"/>
    <property type="project" value="UniProtKB-KW"/>
</dbReference>
<evidence type="ECO:0000256" key="8">
    <source>
        <dbReference type="ARBA" id="ARBA00022723"/>
    </source>
</evidence>
<dbReference type="SUPFAM" id="SSF56322">
    <property type="entry name" value="ADC synthase"/>
    <property type="match status" value="1"/>
</dbReference>
<dbReference type="PANTHER" id="PTHR11236">
    <property type="entry name" value="AMINOBENZOATE/ANTHRANILATE SYNTHASE"/>
    <property type="match status" value="1"/>
</dbReference>
<organism evidence="18">
    <name type="scientific">Deinococcus sonorensis KR-87</name>
    <dbReference type="NCBI Taxonomy" id="694439"/>
    <lineage>
        <taxon>Bacteria</taxon>
        <taxon>Thermotogati</taxon>
        <taxon>Deinococcota</taxon>
        <taxon>Deinococci</taxon>
        <taxon>Deinococcales</taxon>
        <taxon>Deinococcaceae</taxon>
        <taxon>Deinococcus</taxon>
    </lineage>
</organism>
<evidence type="ECO:0000259" key="17">
    <source>
        <dbReference type="Pfam" id="PF04715"/>
    </source>
</evidence>
<sequence>MNIATDRAAITVRELTADLDTPVTAYLKAAQGQPVSFLLESVEAGERMGRYSFIGVGEQGRFELRGGVALLSGVLAAGGQPERVPTSDPLSLLYGRVRQPVPVPAGLPTFIGGAVGYAAYDLIRSYERLPDANPDELNLPDALFLVPEGMVIFDHLGHKLFVVAVAEDEARAGRVADRLVERLKGPLPEVPGRLPAPRPEFVSNLPDGGYARAVERCLEYIRAGDIFQVVPSQRFSADLTVEPFALYRALRGVNPSPYLGYLDLGEVQLIASSPESLLRSDGVTVTTKPIAGTRRRGTTPEQDAANGAELLADEKERAEHLMLVDLGRNDIGRVAEFGTVQVQDAFTIERYSHVMHIVSSVTGKLSGDQTPLHALASVLPMGTVSGAPKIRAMQIIDEVEPTRRGPYGGAFGYIAYDGSLDMALTLRTMVATGGRLHIQVGAGIVADSDPVAEEQETRSKAAALMRAAELAAGGL</sequence>
<evidence type="ECO:0000256" key="3">
    <source>
        <dbReference type="ARBA" id="ARBA00009562"/>
    </source>
</evidence>
<dbReference type="EC" id="4.1.3.27" evidence="5 15"/>
<evidence type="ECO:0000256" key="2">
    <source>
        <dbReference type="ARBA" id="ARBA00004873"/>
    </source>
</evidence>
<dbReference type="InterPro" id="IPR019999">
    <property type="entry name" value="Anth_synth_I-like"/>
</dbReference>
<comment type="function">
    <text evidence="13 15">Part of a heterotetrameric complex that catalyzes the two-step biosynthesis of anthranilate, an intermediate in the biosynthesis of L-tryptophan. In the first step, the glutamine-binding beta subunit (TrpG) of anthranilate synthase (AS) provides the glutamine amidotransferase activity which generates ammonia as a substrate that, along with chorismate, is used in the second step, catalyzed by the large alpha subunit of AS (TrpE) to produce anthranilate. In the absence of TrpG, TrpE can synthesize anthranilate directly from chorismate and high concentrations of ammonia.</text>
</comment>
<dbReference type="PANTHER" id="PTHR11236:SF48">
    <property type="entry name" value="ISOCHORISMATE SYNTHASE MENF"/>
    <property type="match status" value="1"/>
</dbReference>
<comment type="subunit">
    <text evidence="4 15">Heterotetramer consisting of two non-identical subunits: a beta subunit (TrpG) and a large alpha subunit (TrpE).</text>
</comment>
<evidence type="ECO:0000256" key="4">
    <source>
        <dbReference type="ARBA" id="ARBA00011575"/>
    </source>
</evidence>
<dbReference type="AlphaFoldDB" id="A0AAU7UB07"/>
<dbReference type="Pfam" id="PF04715">
    <property type="entry name" value="Anth_synt_I_N"/>
    <property type="match status" value="1"/>
</dbReference>
<evidence type="ECO:0000256" key="12">
    <source>
        <dbReference type="ARBA" id="ARBA00023239"/>
    </source>
</evidence>
<feature type="domain" description="Anthranilate synthase component I N-terminal" evidence="17">
    <location>
        <begin position="18"/>
        <end position="162"/>
    </location>
</feature>
<dbReference type="Gene3D" id="3.60.120.10">
    <property type="entry name" value="Anthranilate synthase"/>
    <property type="match status" value="1"/>
</dbReference>
<dbReference type="InterPro" id="IPR015890">
    <property type="entry name" value="Chorismate_C"/>
</dbReference>
<dbReference type="InterPro" id="IPR006805">
    <property type="entry name" value="Anth_synth_I_N"/>
</dbReference>
<keyword evidence="9 15" id="KW-0822">Tryptophan biosynthesis</keyword>
<evidence type="ECO:0000256" key="15">
    <source>
        <dbReference type="RuleBase" id="RU364045"/>
    </source>
</evidence>
<dbReference type="GO" id="GO:0004049">
    <property type="term" value="F:anthranilate synthase activity"/>
    <property type="evidence" value="ECO:0007669"/>
    <property type="project" value="UniProtKB-EC"/>
</dbReference>
<evidence type="ECO:0000256" key="13">
    <source>
        <dbReference type="ARBA" id="ARBA00025634"/>
    </source>
</evidence>
<keyword evidence="10 15" id="KW-0460">Magnesium</keyword>
<dbReference type="EMBL" id="CP158299">
    <property type="protein sequence ID" value="XBV85151.1"/>
    <property type="molecule type" value="Genomic_DNA"/>
</dbReference>
<proteinExistence type="inferred from homology"/>
<evidence type="ECO:0000256" key="11">
    <source>
        <dbReference type="ARBA" id="ARBA00023141"/>
    </source>
</evidence>
<comment type="cofactor">
    <cofactor evidence="1 15">
        <name>Mg(2+)</name>
        <dbReference type="ChEBI" id="CHEBI:18420"/>
    </cofactor>
</comment>
<evidence type="ECO:0000256" key="1">
    <source>
        <dbReference type="ARBA" id="ARBA00001946"/>
    </source>
</evidence>
<comment type="catalytic activity">
    <reaction evidence="14 15">
        <text>chorismate + L-glutamine = anthranilate + pyruvate + L-glutamate + H(+)</text>
        <dbReference type="Rhea" id="RHEA:21732"/>
        <dbReference type="ChEBI" id="CHEBI:15361"/>
        <dbReference type="ChEBI" id="CHEBI:15378"/>
        <dbReference type="ChEBI" id="CHEBI:16567"/>
        <dbReference type="ChEBI" id="CHEBI:29748"/>
        <dbReference type="ChEBI" id="CHEBI:29985"/>
        <dbReference type="ChEBI" id="CHEBI:58359"/>
        <dbReference type="EC" id="4.1.3.27"/>
    </reaction>
</comment>
<protein>
    <recommendedName>
        <fullName evidence="6 15">Anthranilate synthase component 1</fullName>
        <ecNumber evidence="5 15">4.1.3.27</ecNumber>
    </recommendedName>
</protein>
<comment type="similarity">
    <text evidence="3 15">Belongs to the anthranilate synthase component I family.</text>
</comment>